<keyword evidence="3" id="KW-0732">Signal</keyword>
<reference evidence="4 5" key="1">
    <citation type="submission" date="2024-02" db="EMBL/GenBank/DDBJ databases">
        <title>De novo assembly and annotation of 12 fungi associated with fruit tree decline syndrome in Ontario, Canada.</title>
        <authorList>
            <person name="Sulman M."/>
            <person name="Ellouze W."/>
            <person name="Ilyukhin E."/>
        </authorList>
    </citation>
    <scope>NUCLEOTIDE SEQUENCE [LARGE SCALE GENOMIC DNA]</scope>
    <source>
        <strain evidence="4 5">M97-236</strain>
    </source>
</reference>
<feature type="signal peptide" evidence="3">
    <location>
        <begin position="1"/>
        <end position="17"/>
    </location>
</feature>
<feature type="compositionally biased region" description="Low complexity" evidence="1">
    <location>
        <begin position="202"/>
        <end position="215"/>
    </location>
</feature>
<comment type="caution">
    <text evidence="4">The sequence shown here is derived from an EMBL/GenBank/DDBJ whole genome shotgun (WGS) entry which is preliminary data.</text>
</comment>
<feature type="compositionally biased region" description="Pro residues" evidence="1">
    <location>
        <begin position="160"/>
        <end position="181"/>
    </location>
</feature>
<evidence type="ECO:0000256" key="2">
    <source>
        <dbReference type="SAM" id="Phobius"/>
    </source>
</evidence>
<gene>
    <name evidence="4" type="ORF">SLS59_003045</name>
</gene>
<protein>
    <recommendedName>
        <fullName evidence="6">Mid2 domain-containing protein</fullName>
    </recommendedName>
</protein>
<evidence type="ECO:0000313" key="4">
    <source>
        <dbReference type="EMBL" id="KAL1605923.1"/>
    </source>
</evidence>
<feature type="chain" id="PRO_5045752561" description="Mid2 domain-containing protein" evidence="3">
    <location>
        <begin position="18"/>
        <end position="289"/>
    </location>
</feature>
<dbReference type="Proteomes" id="UP001521222">
    <property type="component" value="Unassembled WGS sequence"/>
</dbReference>
<accession>A0ABR3RNZ5</accession>
<evidence type="ECO:0000313" key="5">
    <source>
        <dbReference type="Proteomes" id="UP001521222"/>
    </source>
</evidence>
<proteinExistence type="predicted"/>
<keyword evidence="2" id="KW-0472">Membrane</keyword>
<feature type="region of interest" description="Disordered" evidence="1">
    <location>
        <begin position="149"/>
        <end position="289"/>
    </location>
</feature>
<feature type="region of interest" description="Disordered" evidence="1">
    <location>
        <begin position="73"/>
        <end position="111"/>
    </location>
</feature>
<evidence type="ECO:0000256" key="1">
    <source>
        <dbReference type="SAM" id="MobiDB-lite"/>
    </source>
</evidence>
<evidence type="ECO:0000256" key="3">
    <source>
        <dbReference type="SAM" id="SignalP"/>
    </source>
</evidence>
<sequence length="289" mass="30140">MYAKALVGSALLVPSLAAIVTPSAARLDPTITPGPNIELVKKQNNARFMGWTNVNCGVSSVNWSYYRVQPEDAKTTSEASAPQSTTAATTSGGNGDTNAASPTLVPATQKKKKSSKSWIAGVVVGPVGAIALIGFLVSFCLRRKKRSKAAAAAPPTTYNPQPPQPEPTGPSSPPQYYPPPMQQQGAGMAPFGVADGKQNTWAPQPQSPVSQASSPNPLSMYGNQYPQQGGHAGPGQPVYNAPNPSVSPPPPQGAYADNNASYQQPHEARPFSSELDGSPQVVNVQPKNN</sequence>
<feature type="compositionally biased region" description="Polar residues" evidence="1">
    <location>
        <begin position="280"/>
        <end position="289"/>
    </location>
</feature>
<organism evidence="4 5">
    <name type="scientific">Nothophoma quercina</name>
    <dbReference type="NCBI Taxonomy" id="749835"/>
    <lineage>
        <taxon>Eukaryota</taxon>
        <taxon>Fungi</taxon>
        <taxon>Dikarya</taxon>
        <taxon>Ascomycota</taxon>
        <taxon>Pezizomycotina</taxon>
        <taxon>Dothideomycetes</taxon>
        <taxon>Pleosporomycetidae</taxon>
        <taxon>Pleosporales</taxon>
        <taxon>Pleosporineae</taxon>
        <taxon>Didymellaceae</taxon>
        <taxon>Nothophoma</taxon>
    </lineage>
</organism>
<feature type="compositionally biased region" description="Low complexity" evidence="1">
    <location>
        <begin position="149"/>
        <end position="159"/>
    </location>
</feature>
<keyword evidence="2" id="KW-0812">Transmembrane</keyword>
<dbReference type="EMBL" id="JAKIXB020000008">
    <property type="protein sequence ID" value="KAL1605923.1"/>
    <property type="molecule type" value="Genomic_DNA"/>
</dbReference>
<keyword evidence="2" id="KW-1133">Transmembrane helix</keyword>
<keyword evidence="5" id="KW-1185">Reference proteome</keyword>
<feature type="compositionally biased region" description="Low complexity" evidence="1">
    <location>
        <begin position="224"/>
        <end position="244"/>
    </location>
</feature>
<evidence type="ECO:0008006" key="6">
    <source>
        <dbReference type="Google" id="ProtNLM"/>
    </source>
</evidence>
<name>A0ABR3RNZ5_9PLEO</name>
<feature type="compositionally biased region" description="Low complexity" evidence="1">
    <location>
        <begin position="76"/>
        <end position="100"/>
    </location>
</feature>
<feature type="transmembrane region" description="Helical" evidence="2">
    <location>
        <begin position="118"/>
        <end position="141"/>
    </location>
</feature>